<keyword evidence="3" id="KW-1185">Reference proteome</keyword>
<dbReference type="AlphaFoldDB" id="A0A840BVS2"/>
<accession>A0A840BVS2</accession>
<evidence type="ECO:0000313" key="2">
    <source>
        <dbReference type="EMBL" id="MBB4017591.1"/>
    </source>
</evidence>
<evidence type="ECO:0000313" key="3">
    <source>
        <dbReference type="Proteomes" id="UP000577362"/>
    </source>
</evidence>
<reference evidence="2 3" key="1">
    <citation type="submission" date="2020-08" db="EMBL/GenBank/DDBJ databases">
        <title>Genomic Encyclopedia of Type Strains, Phase IV (KMG-IV): sequencing the most valuable type-strain genomes for metagenomic binning, comparative biology and taxonomic classification.</title>
        <authorList>
            <person name="Goeker M."/>
        </authorList>
    </citation>
    <scope>NUCLEOTIDE SEQUENCE [LARGE SCALE GENOMIC DNA]</scope>
    <source>
        <strain evidence="2 3">DSM 103737</strain>
    </source>
</reference>
<dbReference type="EMBL" id="JACIEN010000003">
    <property type="protein sequence ID" value="MBB4017591.1"/>
    <property type="molecule type" value="Genomic_DNA"/>
</dbReference>
<gene>
    <name evidence="2" type="ORF">GGR16_002625</name>
</gene>
<sequence>MAEPYAILLAGLVQIAIEALKVFGIGLLGGAGFWLAARLLRTS</sequence>
<protein>
    <submittedName>
        <fullName evidence="2">Uncharacterized protein</fullName>
    </submittedName>
</protein>
<dbReference type="Proteomes" id="UP000577362">
    <property type="component" value="Unassembled WGS sequence"/>
</dbReference>
<proteinExistence type="predicted"/>
<keyword evidence="1" id="KW-0812">Transmembrane</keyword>
<comment type="caution">
    <text evidence="2">The sequence shown here is derived from an EMBL/GenBank/DDBJ whole genome shotgun (WGS) entry which is preliminary data.</text>
</comment>
<evidence type="ECO:0000256" key="1">
    <source>
        <dbReference type="SAM" id="Phobius"/>
    </source>
</evidence>
<feature type="transmembrane region" description="Helical" evidence="1">
    <location>
        <begin position="6"/>
        <end position="37"/>
    </location>
</feature>
<organism evidence="2 3">
    <name type="scientific">Chelatococcus caeni</name>
    <dbReference type="NCBI Taxonomy" id="1348468"/>
    <lineage>
        <taxon>Bacteria</taxon>
        <taxon>Pseudomonadati</taxon>
        <taxon>Pseudomonadota</taxon>
        <taxon>Alphaproteobacteria</taxon>
        <taxon>Hyphomicrobiales</taxon>
        <taxon>Chelatococcaceae</taxon>
        <taxon>Chelatococcus</taxon>
    </lineage>
</organism>
<dbReference type="RefSeq" id="WP_019403019.1">
    <property type="nucleotide sequence ID" value="NZ_JACIEN010000003.1"/>
</dbReference>
<name>A0A840BVS2_9HYPH</name>
<keyword evidence="1" id="KW-1133">Transmembrane helix</keyword>
<keyword evidence="1" id="KW-0472">Membrane</keyword>